<feature type="domain" description="H-type lectin" evidence="1">
    <location>
        <begin position="41"/>
        <end position="106"/>
    </location>
</feature>
<dbReference type="SUPFAM" id="SSF141086">
    <property type="entry name" value="Agglutinin HPA-like"/>
    <property type="match status" value="1"/>
</dbReference>
<name>A0A4R7S719_9BACT</name>
<organism evidence="2 3">
    <name type="scientific">Prosthecobacter fusiformis</name>
    <dbReference type="NCBI Taxonomy" id="48464"/>
    <lineage>
        <taxon>Bacteria</taxon>
        <taxon>Pseudomonadati</taxon>
        <taxon>Verrucomicrobiota</taxon>
        <taxon>Verrucomicrobiia</taxon>
        <taxon>Verrucomicrobiales</taxon>
        <taxon>Verrucomicrobiaceae</taxon>
        <taxon>Prosthecobacter</taxon>
    </lineage>
</organism>
<evidence type="ECO:0000259" key="1">
    <source>
        <dbReference type="Pfam" id="PF09458"/>
    </source>
</evidence>
<keyword evidence="2" id="KW-0430">Lectin</keyword>
<reference evidence="2 3" key="1">
    <citation type="submission" date="2019-03" db="EMBL/GenBank/DDBJ databases">
        <title>Genomic Encyclopedia of Archaeal and Bacterial Type Strains, Phase II (KMG-II): from individual species to whole genera.</title>
        <authorList>
            <person name="Goeker M."/>
        </authorList>
    </citation>
    <scope>NUCLEOTIDE SEQUENCE [LARGE SCALE GENOMIC DNA]</scope>
    <source>
        <strain evidence="2 3">ATCC 25309</strain>
    </source>
</reference>
<proteinExistence type="predicted"/>
<dbReference type="EMBL" id="SOCA01000002">
    <property type="protein sequence ID" value="TDU73368.1"/>
    <property type="molecule type" value="Genomic_DNA"/>
</dbReference>
<dbReference type="Gene3D" id="2.60.40.2080">
    <property type="match status" value="1"/>
</dbReference>
<keyword evidence="3" id="KW-1185">Reference proteome</keyword>
<dbReference type="OrthoDB" id="193841at2"/>
<dbReference type="Pfam" id="PF09458">
    <property type="entry name" value="H_lectin"/>
    <property type="match status" value="1"/>
</dbReference>
<comment type="caution">
    <text evidence="2">The sequence shown here is derived from an EMBL/GenBank/DDBJ whole genome shotgun (WGS) entry which is preliminary data.</text>
</comment>
<dbReference type="InterPro" id="IPR052487">
    <property type="entry name" value="Galactose-binding_lectin"/>
</dbReference>
<dbReference type="InterPro" id="IPR037221">
    <property type="entry name" value="H-type_lectin_dom_sf"/>
</dbReference>
<dbReference type="InterPro" id="IPR019019">
    <property type="entry name" value="H-type_lectin_domain"/>
</dbReference>
<evidence type="ECO:0000313" key="2">
    <source>
        <dbReference type="EMBL" id="TDU73368.1"/>
    </source>
</evidence>
<dbReference type="GO" id="GO:0046871">
    <property type="term" value="F:N-acetylgalactosamine binding"/>
    <property type="evidence" value="ECO:0007669"/>
    <property type="project" value="TreeGrafter"/>
</dbReference>
<dbReference type="Proteomes" id="UP000295662">
    <property type="component" value="Unassembled WGS sequence"/>
</dbReference>
<dbReference type="AlphaFoldDB" id="A0A4R7S719"/>
<evidence type="ECO:0000313" key="3">
    <source>
        <dbReference type="Proteomes" id="UP000295662"/>
    </source>
</evidence>
<dbReference type="GO" id="GO:0098636">
    <property type="term" value="C:protein complex involved in cell adhesion"/>
    <property type="evidence" value="ECO:0007669"/>
    <property type="project" value="TreeGrafter"/>
</dbReference>
<dbReference type="GO" id="GO:0045335">
    <property type="term" value="C:phagocytic vesicle"/>
    <property type="evidence" value="ECO:0007669"/>
    <property type="project" value="TreeGrafter"/>
</dbReference>
<dbReference type="GO" id="GO:0030247">
    <property type="term" value="F:polysaccharide binding"/>
    <property type="evidence" value="ECO:0007669"/>
    <property type="project" value="TreeGrafter"/>
</dbReference>
<dbReference type="RefSeq" id="WP_133794838.1">
    <property type="nucleotide sequence ID" value="NZ_SOCA01000002.1"/>
</dbReference>
<protein>
    <submittedName>
        <fullName evidence="2">H-type lectin domain-containing protein</fullName>
    </submittedName>
</protein>
<accession>A0A4R7S719</accession>
<dbReference type="PANTHER" id="PTHR46938">
    <property type="entry name" value="DISCOIDIN-1 SUBUNIT A-RELATED-RELATED"/>
    <property type="match status" value="1"/>
</dbReference>
<dbReference type="GO" id="GO:0098609">
    <property type="term" value="P:cell-cell adhesion"/>
    <property type="evidence" value="ECO:0007669"/>
    <property type="project" value="TreeGrafter"/>
</dbReference>
<dbReference type="GO" id="GO:0070492">
    <property type="term" value="F:oligosaccharide binding"/>
    <property type="evidence" value="ECO:0007669"/>
    <property type="project" value="TreeGrafter"/>
</dbReference>
<gene>
    <name evidence="2" type="ORF">EI77_01838</name>
</gene>
<sequence length="108" mass="11922">MYSTSVPWKVLSSQVSVSVLLEDWNLANNEPEADTLRSYVVQVVFDSPFLSVPVVHLGLTGFDIDQRDSARLTVKAESITESGFQAVISTWSNTRVYAAELNWLAIGS</sequence>
<dbReference type="GO" id="GO:0009986">
    <property type="term" value="C:cell surface"/>
    <property type="evidence" value="ECO:0007669"/>
    <property type="project" value="TreeGrafter"/>
</dbReference>